<dbReference type="Proteomes" id="UP000008068">
    <property type="component" value="Unassembled WGS sequence"/>
</dbReference>
<dbReference type="FunCoup" id="G0MXG5">
    <property type="interactions" value="44"/>
</dbReference>
<accession>G0MXG5</accession>
<sequence>MCVTRPNMRTTRRSRHVAIDSQDNNAPDIWSKLAHSNFRSTVFENRVHVWVLPLNLSQSKYGGRRTPSSACTLITVQIAHDFMTQNIRLPSSTPQHSQNLPLAVLDTLINGIVDGNETHEKAMMARRNGFSGMLKKKHLEELQIVECGSVFQFLKKPQRDTFTVPEAIQVQRPEMHEIDYRCYSGDFISNLVTAITMAVTSPYLCKLDRLPIGVLAFERAMCFIYDRPTQSIILLDTHMHFKARAGSVICVASFENITDFIVAVTKLVFHEVFKTSDFTGQFEITCLMLTSLMNKVHKGSIFLPVKPHTLRSHPGRALKPIRIKPRKMVCVGHSEENDDSGYESDST</sequence>
<dbReference type="PANTHER" id="PTHR37962:SF1">
    <property type="entry name" value="ACT DOMAIN-CONTAINING PROTEIN-RELATED"/>
    <property type="match status" value="1"/>
</dbReference>
<gene>
    <name evidence="1" type="ORF">CAEBREN_05238</name>
</gene>
<organism evidence="2">
    <name type="scientific">Caenorhabditis brenneri</name>
    <name type="common">Nematode worm</name>
    <dbReference type="NCBI Taxonomy" id="135651"/>
    <lineage>
        <taxon>Eukaryota</taxon>
        <taxon>Metazoa</taxon>
        <taxon>Ecdysozoa</taxon>
        <taxon>Nematoda</taxon>
        <taxon>Chromadorea</taxon>
        <taxon>Rhabditida</taxon>
        <taxon>Rhabditina</taxon>
        <taxon>Rhabditomorpha</taxon>
        <taxon>Rhabditoidea</taxon>
        <taxon>Rhabditidae</taxon>
        <taxon>Peloderinae</taxon>
        <taxon>Caenorhabditis</taxon>
    </lineage>
</organism>
<evidence type="ECO:0000313" key="1">
    <source>
        <dbReference type="EMBL" id="EGT47070.1"/>
    </source>
</evidence>
<name>G0MXG5_CAEBE</name>
<proteinExistence type="predicted"/>
<protein>
    <submittedName>
        <fullName evidence="1">Uncharacterized protein</fullName>
    </submittedName>
</protein>
<keyword evidence="2" id="KW-1185">Reference proteome</keyword>
<dbReference type="PANTHER" id="PTHR37962">
    <property type="entry name" value="MALE STERILE (3) 76CA"/>
    <property type="match status" value="1"/>
</dbReference>
<dbReference type="eggNOG" id="ENOG502S4DZ">
    <property type="taxonomic scope" value="Eukaryota"/>
</dbReference>
<evidence type="ECO:0000313" key="2">
    <source>
        <dbReference type="Proteomes" id="UP000008068"/>
    </source>
</evidence>
<dbReference type="InParanoid" id="G0MXG5"/>
<reference evidence="2" key="1">
    <citation type="submission" date="2011-07" db="EMBL/GenBank/DDBJ databases">
        <authorList>
            <consortium name="Caenorhabditis brenneri Sequencing and Analysis Consortium"/>
            <person name="Wilson R.K."/>
        </authorList>
    </citation>
    <scope>NUCLEOTIDE SEQUENCE [LARGE SCALE GENOMIC DNA]</scope>
    <source>
        <strain evidence="2">PB2801</strain>
    </source>
</reference>
<dbReference type="AlphaFoldDB" id="G0MXG5"/>
<dbReference type="STRING" id="135651.G0MXG5"/>
<dbReference type="HOGENOM" id="CLU_802223_0_0_1"/>
<dbReference type="EMBL" id="GL379819">
    <property type="protein sequence ID" value="EGT47070.1"/>
    <property type="molecule type" value="Genomic_DNA"/>
</dbReference>
<dbReference type="OrthoDB" id="5771981at2759"/>
<dbReference type="OMA" id="DHLQIYM"/>